<dbReference type="EMBL" id="CAJVQA010012557">
    <property type="protein sequence ID" value="CAG8717591.1"/>
    <property type="molecule type" value="Genomic_DNA"/>
</dbReference>
<accession>A0A9N9NAN3</accession>
<protein>
    <submittedName>
        <fullName evidence="2">15456_t:CDS:1</fullName>
    </submittedName>
</protein>
<proteinExistence type="predicted"/>
<sequence>MSYSINAQFHIVLISKCWYSNSKFNNRQAETLLPIYQSRIESNELEQLPQPLSFQYLAKFRQTPNVMQMQGPKQKYGYGMGYAKKALDLAIRTNKIDEFVSEIECFIEKVKRNQDDNDNIDPTDVGDPLRVRHKG</sequence>
<dbReference type="Proteomes" id="UP000789759">
    <property type="component" value="Unassembled WGS sequence"/>
</dbReference>
<organism evidence="2 3">
    <name type="scientific">Cetraspora pellucida</name>
    <dbReference type="NCBI Taxonomy" id="1433469"/>
    <lineage>
        <taxon>Eukaryota</taxon>
        <taxon>Fungi</taxon>
        <taxon>Fungi incertae sedis</taxon>
        <taxon>Mucoromycota</taxon>
        <taxon>Glomeromycotina</taxon>
        <taxon>Glomeromycetes</taxon>
        <taxon>Diversisporales</taxon>
        <taxon>Gigasporaceae</taxon>
        <taxon>Cetraspora</taxon>
    </lineage>
</organism>
<reference evidence="2" key="1">
    <citation type="submission" date="2021-06" db="EMBL/GenBank/DDBJ databases">
        <authorList>
            <person name="Kallberg Y."/>
            <person name="Tangrot J."/>
            <person name="Rosling A."/>
        </authorList>
    </citation>
    <scope>NUCLEOTIDE SEQUENCE</scope>
    <source>
        <strain evidence="2">FL966</strain>
    </source>
</reference>
<gene>
    <name evidence="2" type="ORF">CPELLU_LOCUS12693</name>
</gene>
<comment type="caution">
    <text evidence="2">The sequence shown here is derived from an EMBL/GenBank/DDBJ whole genome shotgun (WGS) entry which is preliminary data.</text>
</comment>
<dbReference type="AlphaFoldDB" id="A0A9N9NAN3"/>
<evidence type="ECO:0000313" key="3">
    <source>
        <dbReference type="Proteomes" id="UP000789759"/>
    </source>
</evidence>
<feature type="region of interest" description="Disordered" evidence="1">
    <location>
        <begin position="114"/>
        <end position="135"/>
    </location>
</feature>
<keyword evidence="3" id="KW-1185">Reference proteome</keyword>
<name>A0A9N9NAN3_9GLOM</name>
<dbReference type="OrthoDB" id="2443763at2759"/>
<evidence type="ECO:0000313" key="2">
    <source>
        <dbReference type="EMBL" id="CAG8717591.1"/>
    </source>
</evidence>
<evidence type="ECO:0000256" key="1">
    <source>
        <dbReference type="SAM" id="MobiDB-lite"/>
    </source>
</evidence>